<evidence type="ECO:0000313" key="2">
    <source>
        <dbReference type="WBParaSite" id="MCU_009297-RA"/>
    </source>
</evidence>
<sequence length="177" mass="20688">MREEEEANKITQEKLCEKLKNLSDDLLRESDSRKLALLDLNQLRTEYSDLLKYNKELSRQTQEGGDSITLKIALERAKEAHKLALEKITYLETAYVNVVPKEEFSNVQDRLADSESENERLRANCEQLRSQLENISKDLAVVTSEKEEIADRYAVLRKTSTPRYVWYLQLLKSFPKF</sequence>
<feature type="coiled-coil region" evidence="1">
    <location>
        <begin position="2"/>
        <end position="60"/>
    </location>
</feature>
<proteinExistence type="predicted"/>
<feature type="coiled-coil region" evidence="1">
    <location>
        <begin position="104"/>
        <end position="145"/>
    </location>
</feature>
<organism evidence="2">
    <name type="scientific">Mesocestoides corti</name>
    <name type="common">Flatworm</name>
    <dbReference type="NCBI Taxonomy" id="53468"/>
    <lineage>
        <taxon>Eukaryota</taxon>
        <taxon>Metazoa</taxon>
        <taxon>Spiralia</taxon>
        <taxon>Lophotrochozoa</taxon>
        <taxon>Platyhelminthes</taxon>
        <taxon>Cestoda</taxon>
        <taxon>Eucestoda</taxon>
        <taxon>Cyclophyllidea</taxon>
        <taxon>Mesocestoididae</taxon>
        <taxon>Mesocestoides</taxon>
    </lineage>
</organism>
<keyword evidence="1" id="KW-0175">Coiled coil</keyword>
<dbReference type="WBParaSite" id="MCU_009297-RA">
    <property type="protein sequence ID" value="MCU_009297-RA"/>
    <property type="gene ID" value="MCU_009297"/>
</dbReference>
<name>A0A5K3FNT3_MESCO</name>
<reference evidence="2" key="1">
    <citation type="submission" date="2019-11" db="UniProtKB">
        <authorList>
            <consortium name="WormBaseParasite"/>
        </authorList>
    </citation>
    <scope>IDENTIFICATION</scope>
</reference>
<protein>
    <submittedName>
        <fullName evidence="2">HOOK domain-containing protein</fullName>
    </submittedName>
</protein>
<accession>A0A5K3FNT3</accession>
<dbReference type="AlphaFoldDB" id="A0A5K3FNT3"/>
<evidence type="ECO:0000256" key="1">
    <source>
        <dbReference type="SAM" id="Coils"/>
    </source>
</evidence>